<dbReference type="RefSeq" id="WP_166149898.1">
    <property type="nucleotide sequence ID" value="NZ_JAAOIW010000004.1"/>
</dbReference>
<feature type="transmembrane region" description="Helical" evidence="1">
    <location>
        <begin position="49"/>
        <end position="68"/>
    </location>
</feature>
<dbReference type="Pfam" id="PF20563">
    <property type="entry name" value="DUF6773"/>
    <property type="match status" value="1"/>
</dbReference>
<dbReference type="Proteomes" id="UP001165962">
    <property type="component" value="Unassembled WGS sequence"/>
</dbReference>
<protein>
    <recommendedName>
        <fullName evidence="4">TRAP-type C4-dicarboxylate transport system permease small subunit</fullName>
    </recommendedName>
</protein>
<dbReference type="EMBL" id="JAAOIW010000004">
    <property type="protein sequence ID" value="NHN30629.1"/>
    <property type="molecule type" value="Genomic_DNA"/>
</dbReference>
<keyword evidence="1" id="KW-0812">Transmembrane</keyword>
<keyword evidence="1" id="KW-0472">Membrane</keyword>
<feature type="transmembrane region" description="Helical" evidence="1">
    <location>
        <begin position="26"/>
        <end position="43"/>
    </location>
</feature>
<evidence type="ECO:0008006" key="4">
    <source>
        <dbReference type="Google" id="ProtNLM"/>
    </source>
</evidence>
<comment type="caution">
    <text evidence="2">The sequence shown here is derived from an EMBL/GenBank/DDBJ whole genome shotgun (WGS) entry which is preliminary data.</text>
</comment>
<evidence type="ECO:0000313" key="2">
    <source>
        <dbReference type="EMBL" id="NHN30629.1"/>
    </source>
</evidence>
<sequence length="169" mass="19401">MKWFNFENKHTDERIINTRNSIYKEIYSLVAILCIASAIFKTIKYGTQIEVIATELLILIVSALYYTYRSVRLGVYSDIVEVHDRTSKYPMSIKNVVMGLGLGIGLAIYFGVRSALLYAEGGPQALYYFMIVFVVALIIYIPFLVTIMTLPHAWANKVSKRRNREELDE</sequence>
<feature type="transmembrane region" description="Helical" evidence="1">
    <location>
        <begin position="96"/>
        <end position="119"/>
    </location>
</feature>
<evidence type="ECO:0000256" key="1">
    <source>
        <dbReference type="SAM" id="Phobius"/>
    </source>
</evidence>
<gene>
    <name evidence="2" type="ORF">G9U52_12380</name>
</gene>
<keyword evidence="3" id="KW-1185">Reference proteome</keyword>
<organism evidence="2 3">
    <name type="scientific">Paenibacillus agricola</name>
    <dbReference type="NCBI Taxonomy" id="2716264"/>
    <lineage>
        <taxon>Bacteria</taxon>
        <taxon>Bacillati</taxon>
        <taxon>Bacillota</taxon>
        <taxon>Bacilli</taxon>
        <taxon>Bacillales</taxon>
        <taxon>Paenibacillaceae</taxon>
        <taxon>Paenibacillus</taxon>
    </lineage>
</organism>
<feature type="transmembrane region" description="Helical" evidence="1">
    <location>
        <begin position="125"/>
        <end position="154"/>
    </location>
</feature>
<reference evidence="2" key="1">
    <citation type="submission" date="2020-03" db="EMBL/GenBank/DDBJ databases">
        <title>Draft sequencing of Paenibacilllus sp. S3N08.</title>
        <authorList>
            <person name="Kim D.-U."/>
        </authorList>
    </citation>
    <scope>NUCLEOTIDE SEQUENCE</scope>
    <source>
        <strain evidence="2">S3N08</strain>
    </source>
</reference>
<proteinExistence type="predicted"/>
<name>A0ABX0J2W9_9BACL</name>
<accession>A0ABX0J2W9</accession>
<keyword evidence="1" id="KW-1133">Transmembrane helix</keyword>
<dbReference type="InterPro" id="IPR046664">
    <property type="entry name" value="DUF6773"/>
</dbReference>
<evidence type="ECO:0000313" key="3">
    <source>
        <dbReference type="Proteomes" id="UP001165962"/>
    </source>
</evidence>